<protein>
    <recommendedName>
        <fullName evidence="2">HTH gntR-type domain-containing protein</fullName>
    </recommendedName>
</protein>
<reference evidence="1" key="1">
    <citation type="journal article" date="2014" name="Front. Microbiol.">
        <title>High frequency of phylogenetically diverse reductive dehalogenase-homologous genes in deep subseafloor sedimentary metagenomes.</title>
        <authorList>
            <person name="Kawai M."/>
            <person name="Futagami T."/>
            <person name="Toyoda A."/>
            <person name="Takaki Y."/>
            <person name="Nishi S."/>
            <person name="Hori S."/>
            <person name="Arai W."/>
            <person name="Tsubouchi T."/>
            <person name="Morono Y."/>
            <person name="Uchiyama I."/>
            <person name="Ito T."/>
            <person name="Fujiyama A."/>
            <person name="Inagaki F."/>
            <person name="Takami H."/>
        </authorList>
    </citation>
    <scope>NUCLEOTIDE SEQUENCE</scope>
    <source>
        <strain evidence="1">Expedition CK06-06</strain>
    </source>
</reference>
<gene>
    <name evidence="1" type="ORF">S01H4_57524</name>
</gene>
<proteinExistence type="predicted"/>
<evidence type="ECO:0000313" key="1">
    <source>
        <dbReference type="EMBL" id="GAH07840.1"/>
    </source>
</evidence>
<dbReference type="AlphaFoldDB" id="X1DHQ9"/>
<accession>X1DHQ9</accession>
<name>X1DHQ9_9ZZZZ</name>
<comment type="caution">
    <text evidence="1">The sequence shown here is derived from an EMBL/GenBank/DDBJ whole genome shotgun (WGS) entry which is preliminary data.</text>
</comment>
<sequence length="45" mass="5320">MRGVAIYRTIKTFWKRPKNQPIISRIIDHDLKERIESGELQPGDL</sequence>
<organism evidence="1">
    <name type="scientific">marine sediment metagenome</name>
    <dbReference type="NCBI Taxonomy" id="412755"/>
    <lineage>
        <taxon>unclassified sequences</taxon>
        <taxon>metagenomes</taxon>
        <taxon>ecological metagenomes</taxon>
    </lineage>
</organism>
<dbReference type="EMBL" id="BART01033484">
    <property type="protein sequence ID" value="GAH07840.1"/>
    <property type="molecule type" value="Genomic_DNA"/>
</dbReference>
<feature type="non-terminal residue" evidence="1">
    <location>
        <position position="45"/>
    </location>
</feature>
<evidence type="ECO:0008006" key="2">
    <source>
        <dbReference type="Google" id="ProtNLM"/>
    </source>
</evidence>